<comment type="caution">
    <text evidence="2">The sequence shown here is derived from an EMBL/GenBank/DDBJ whole genome shotgun (WGS) entry which is preliminary data.</text>
</comment>
<dbReference type="GO" id="GO:0004803">
    <property type="term" value="F:transposase activity"/>
    <property type="evidence" value="ECO:0007669"/>
    <property type="project" value="InterPro"/>
</dbReference>
<sequence>MARLPRLYAPQVPQLVQAEFARPLAAVSDPTPSDELDRLLEWLLHDAREYKVAVHGWLLLNDRITLLATPPDAQGLSRLMQSLGRRLAMHMRRGRVFTGRYRSTLVEPGAWVLPALVWLESLPVQQHYVDRAESWPWSSAAAHTGVHAGTEPGSPMGFPAGSLKSSPWGTAAIGRTLLSDHVDYWQDGNTPFAREASYRERIHNGLTAAQTQRIEKALFGQWVLGDTAFVGKLSTMGTRRLTPAARGRPRTVKSPVL</sequence>
<protein>
    <recommendedName>
        <fullName evidence="1">Transposase IS200-like domain-containing protein</fullName>
    </recommendedName>
</protein>
<dbReference type="Proteomes" id="UP000234328">
    <property type="component" value="Unassembled WGS sequence"/>
</dbReference>
<dbReference type="EMBL" id="PDNV01000001">
    <property type="protein sequence ID" value="PLC55552.1"/>
    <property type="molecule type" value="Genomic_DNA"/>
</dbReference>
<dbReference type="GO" id="GO:0006313">
    <property type="term" value="P:DNA transposition"/>
    <property type="evidence" value="ECO:0007669"/>
    <property type="project" value="InterPro"/>
</dbReference>
<accession>A0A2N4UKK5</accession>
<dbReference type="AlphaFoldDB" id="A0A2N4UKK5"/>
<dbReference type="GO" id="GO:0003677">
    <property type="term" value="F:DNA binding"/>
    <property type="evidence" value="ECO:0007669"/>
    <property type="project" value="InterPro"/>
</dbReference>
<name>A0A2N4UKK5_9BURK</name>
<evidence type="ECO:0000313" key="2">
    <source>
        <dbReference type="EMBL" id="PLC55552.1"/>
    </source>
</evidence>
<feature type="domain" description="Transposase IS200-like" evidence="1">
    <location>
        <begin position="31"/>
        <end position="122"/>
    </location>
</feature>
<dbReference type="Gene3D" id="3.30.70.1290">
    <property type="entry name" value="Transposase IS200-like"/>
    <property type="match status" value="1"/>
</dbReference>
<dbReference type="RefSeq" id="WP_102068033.1">
    <property type="nucleotide sequence ID" value="NZ_PDNV01000001.1"/>
</dbReference>
<dbReference type="SMART" id="SM01321">
    <property type="entry name" value="Y1_Tnp"/>
    <property type="match status" value="1"/>
</dbReference>
<organism evidence="2 3">
    <name type="scientific">Pollutimonas nitritireducens</name>
    <dbReference type="NCBI Taxonomy" id="2045209"/>
    <lineage>
        <taxon>Bacteria</taxon>
        <taxon>Pseudomonadati</taxon>
        <taxon>Pseudomonadota</taxon>
        <taxon>Betaproteobacteria</taxon>
        <taxon>Burkholderiales</taxon>
        <taxon>Alcaligenaceae</taxon>
        <taxon>Pollutimonas</taxon>
    </lineage>
</organism>
<keyword evidence="3" id="KW-1185">Reference proteome</keyword>
<evidence type="ECO:0000259" key="1">
    <source>
        <dbReference type="SMART" id="SM01321"/>
    </source>
</evidence>
<proteinExistence type="predicted"/>
<reference evidence="2 3" key="1">
    <citation type="submission" date="2017-10" db="EMBL/GenBank/DDBJ databases">
        <title>Two draft genome sequences of Pusillimonas sp. strains isolated from a nitrate- and radionuclide-contaminated groundwater in Russia.</title>
        <authorList>
            <person name="Grouzdev D.S."/>
            <person name="Tourova T.P."/>
            <person name="Goeva M.A."/>
            <person name="Babich T.L."/>
            <person name="Sokolova D.S."/>
            <person name="Abdullin R."/>
            <person name="Poltaraus A.B."/>
            <person name="Toshchakov S.V."/>
            <person name="Nazina T.N."/>
        </authorList>
    </citation>
    <scope>NUCLEOTIDE SEQUENCE [LARGE SCALE GENOMIC DNA]</scope>
    <source>
        <strain evidence="2 3">JR1/69-2-13</strain>
    </source>
</reference>
<evidence type="ECO:0000313" key="3">
    <source>
        <dbReference type="Proteomes" id="UP000234328"/>
    </source>
</evidence>
<dbReference type="InterPro" id="IPR036515">
    <property type="entry name" value="Transposase_17_sf"/>
</dbReference>
<dbReference type="InterPro" id="IPR002686">
    <property type="entry name" value="Transposase_17"/>
</dbReference>
<gene>
    <name evidence="2" type="ORF">CR155_00395</name>
</gene>
<dbReference type="OrthoDB" id="9814067at2"/>
<dbReference type="SUPFAM" id="SSF143422">
    <property type="entry name" value="Transposase IS200-like"/>
    <property type="match status" value="1"/>
</dbReference>